<gene>
    <name evidence="1" type="ORF">ACFQRI_24630</name>
</gene>
<sequence length="102" mass="11228">MPNPIPRHAESRADAAVPLAARFVGAVRDLDATEIQQIRDEITDPDAVMFILAAMVPDDRTPAELLTWLHRPDEYRRLRQNGVTSSVAEALLARPTATNQAA</sequence>
<evidence type="ECO:0000313" key="1">
    <source>
        <dbReference type="EMBL" id="MFC7344606.1"/>
    </source>
</evidence>
<accession>A0ABW2LSN0</accession>
<reference evidence="2" key="1">
    <citation type="journal article" date="2019" name="Int. J. Syst. Evol. Microbiol.">
        <title>The Global Catalogue of Microorganisms (GCM) 10K type strain sequencing project: providing services to taxonomists for standard genome sequencing and annotation.</title>
        <authorList>
            <consortium name="The Broad Institute Genomics Platform"/>
            <consortium name="The Broad Institute Genome Sequencing Center for Infectious Disease"/>
            <person name="Wu L."/>
            <person name="Ma J."/>
        </authorList>
    </citation>
    <scope>NUCLEOTIDE SEQUENCE [LARGE SCALE GENOMIC DNA]</scope>
    <source>
        <strain evidence="2">WLHS5</strain>
    </source>
</reference>
<name>A0ABW2LSN0_9PSEU</name>
<comment type="caution">
    <text evidence="1">The sequence shown here is derived from an EMBL/GenBank/DDBJ whole genome shotgun (WGS) entry which is preliminary data.</text>
</comment>
<dbReference type="EMBL" id="JBHTCJ010000017">
    <property type="protein sequence ID" value="MFC7344606.1"/>
    <property type="molecule type" value="Genomic_DNA"/>
</dbReference>
<protein>
    <submittedName>
        <fullName evidence="1">Uncharacterized protein</fullName>
    </submittedName>
</protein>
<keyword evidence="2" id="KW-1185">Reference proteome</keyword>
<evidence type="ECO:0000313" key="2">
    <source>
        <dbReference type="Proteomes" id="UP001596504"/>
    </source>
</evidence>
<organism evidence="1 2">
    <name type="scientific">Saccharopolyspora griseoalba</name>
    <dbReference type="NCBI Taxonomy" id="1431848"/>
    <lineage>
        <taxon>Bacteria</taxon>
        <taxon>Bacillati</taxon>
        <taxon>Actinomycetota</taxon>
        <taxon>Actinomycetes</taxon>
        <taxon>Pseudonocardiales</taxon>
        <taxon>Pseudonocardiaceae</taxon>
        <taxon>Saccharopolyspora</taxon>
    </lineage>
</organism>
<dbReference type="RefSeq" id="WP_380672550.1">
    <property type="nucleotide sequence ID" value="NZ_JBHTCJ010000017.1"/>
</dbReference>
<proteinExistence type="predicted"/>
<dbReference type="Proteomes" id="UP001596504">
    <property type="component" value="Unassembled WGS sequence"/>
</dbReference>